<dbReference type="SMART" id="SM00342">
    <property type="entry name" value="HTH_ARAC"/>
    <property type="match status" value="1"/>
</dbReference>
<evidence type="ECO:0000256" key="3">
    <source>
        <dbReference type="ARBA" id="ARBA00023163"/>
    </source>
</evidence>
<organism evidence="5 6">
    <name type="scientific">Nakamurella alba</name>
    <dbReference type="NCBI Taxonomy" id="2665158"/>
    <lineage>
        <taxon>Bacteria</taxon>
        <taxon>Bacillati</taxon>
        <taxon>Actinomycetota</taxon>
        <taxon>Actinomycetes</taxon>
        <taxon>Nakamurellales</taxon>
        <taxon>Nakamurellaceae</taxon>
        <taxon>Nakamurella</taxon>
    </lineage>
</organism>
<accession>A0A7K1FGQ9</accession>
<dbReference type="PANTHER" id="PTHR46796">
    <property type="entry name" value="HTH-TYPE TRANSCRIPTIONAL ACTIVATOR RHAS-RELATED"/>
    <property type="match status" value="1"/>
</dbReference>
<keyword evidence="6" id="KW-1185">Reference proteome</keyword>
<protein>
    <submittedName>
        <fullName evidence="5">Helix-turn-helix domain-containing protein</fullName>
    </submittedName>
</protein>
<evidence type="ECO:0000313" key="6">
    <source>
        <dbReference type="Proteomes" id="UP000460221"/>
    </source>
</evidence>
<dbReference type="SUPFAM" id="SSF46689">
    <property type="entry name" value="Homeodomain-like"/>
    <property type="match status" value="1"/>
</dbReference>
<dbReference type="AlphaFoldDB" id="A0A7K1FGQ9"/>
<keyword evidence="2" id="KW-0238">DNA-binding</keyword>
<reference evidence="5 6" key="1">
    <citation type="submission" date="2019-11" db="EMBL/GenBank/DDBJ databases">
        <authorList>
            <person name="Jiang L.-Q."/>
        </authorList>
    </citation>
    <scope>NUCLEOTIDE SEQUENCE [LARGE SCALE GENOMIC DNA]</scope>
    <source>
        <strain evidence="5 6">YIM 132087</strain>
    </source>
</reference>
<gene>
    <name evidence="5" type="ORF">GIS00_04975</name>
</gene>
<dbReference type="InterPro" id="IPR018060">
    <property type="entry name" value="HTH_AraC"/>
</dbReference>
<dbReference type="InterPro" id="IPR050204">
    <property type="entry name" value="AraC_XylS_family_regulators"/>
</dbReference>
<comment type="caution">
    <text evidence="5">The sequence shown here is derived from an EMBL/GenBank/DDBJ whole genome shotgun (WGS) entry which is preliminary data.</text>
</comment>
<sequence>MEELPSRSRRLDLTGIPPGAVRRALVWSSSASGIVHRGLPSPWITVVVPFGETVVPVGIPDTGGHRVQEFRTLVGGLHDRSVLLPQDRPQAGLQLDLHPLAARALLGLPAGEIHGRVLALTDLDWPELAPELIAGLPADVVRDQILAGVRARLVAAQAPSPELTEAFRLVVAGHGRLRMPQVADLVGWSRRRLTERMRFETGLGAKELSRIARFTAAVADARTGRALADIAHRRGYADQAHLSRDWRDLAGCSPREWLGAEAPLFSSRPEPVDGSRLTA</sequence>
<evidence type="ECO:0000256" key="1">
    <source>
        <dbReference type="ARBA" id="ARBA00023015"/>
    </source>
</evidence>
<dbReference type="EMBL" id="WLYK01000001">
    <property type="protein sequence ID" value="MTD13301.1"/>
    <property type="molecule type" value="Genomic_DNA"/>
</dbReference>
<evidence type="ECO:0000259" key="4">
    <source>
        <dbReference type="PROSITE" id="PS01124"/>
    </source>
</evidence>
<dbReference type="Gene3D" id="1.10.10.60">
    <property type="entry name" value="Homeodomain-like"/>
    <property type="match status" value="1"/>
</dbReference>
<dbReference type="Pfam" id="PF12833">
    <property type="entry name" value="HTH_18"/>
    <property type="match status" value="1"/>
</dbReference>
<dbReference type="PROSITE" id="PS01124">
    <property type="entry name" value="HTH_ARAC_FAMILY_2"/>
    <property type="match status" value="1"/>
</dbReference>
<feature type="domain" description="HTH araC/xylS-type" evidence="4">
    <location>
        <begin position="176"/>
        <end position="260"/>
    </location>
</feature>
<dbReference type="InterPro" id="IPR009057">
    <property type="entry name" value="Homeodomain-like_sf"/>
</dbReference>
<keyword evidence="1" id="KW-0805">Transcription regulation</keyword>
<evidence type="ECO:0000313" key="5">
    <source>
        <dbReference type="EMBL" id="MTD13301.1"/>
    </source>
</evidence>
<keyword evidence="3" id="KW-0804">Transcription</keyword>
<proteinExistence type="predicted"/>
<dbReference type="RefSeq" id="WP_154767188.1">
    <property type="nucleotide sequence ID" value="NZ_WLYK01000001.1"/>
</dbReference>
<name>A0A7K1FGQ9_9ACTN</name>
<evidence type="ECO:0000256" key="2">
    <source>
        <dbReference type="ARBA" id="ARBA00023125"/>
    </source>
</evidence>
<dbReference type="PANTHER" id="PTHR46796:SF15">
    <property type="entry name" value="BLL1074 PROTEIN"/>
    <property type="match status" value="1"/>
</dbReference>
<dbReference type="GO" id="GO:0043565">
    <property type="term" value="F:sequence-specific DNA binding"/>
    <property type="evidence" value="ECO:0007669"/>
    <property type="project" value="InterPro"/>
</dbReference>
<dbReference type="Proteomes" id="UP000460221">
    <property type="component" value="Unassembled WGS sequence"/>
</dbReference>
<dbReference type="GO" id="GO:0003700">
    <property type="term" value="F:DNA-binding transcription factor activity"/>
    <property type="evidence" value="ECO:0007669"/>
    <property type="project" value="InterPro"/>
</dbReference>